<sequence>MCFCLGYAGTVTLMKLHVLCNLERHESKWRQQTLPAYRPILTGRLVLAIFLVQGILFIAIGVMIKLFDHSTYQKSFKGDVKFQYGIEYFNQNNRQYIKSRNDIQLTGDLQSTGDCGKYATSNESGVELPIAPCGLMANSMFNAVKDQSATSENISYLLDTFQLFYETKGVTVPFSSDNVIWSVERKRKFINPKYDKTKNETLCSAFEGTAKPLDWERPACELGNDEDGYAFENVDFIVWMKPAALPNFRKTYRTLKRSKTGVFTNGLPQGNYTLTVHYS</sequence>
<dbReference type="PANTHER" id="PTHR10926">
    <property type="entry name" value="CELL CYCLE CONTROL PROTEIN 50"/>
    <property type="match status" value="1"/>
</dbReference>
<organism evidence="10">
    <name type="scientific">Enterobius vermicularis</name>
    <name type="common">Human pinworm</name>
    <dbReference type="NCBI Taxonomy" id="51028"/>
    <lineage>
        <taxon>Eukaryota</taxon>
        <taxon>Metazoa</taxon>
        <taxon>Ecdysozoa</taxon>
        <taxon>Nematoda</taxon>
        <taxon>Chromadorea</taxon>
        <taxon>Rhabditida</taxon>
        <taxon>Spirurina</taxon>
        <taxon>Oxyuridomorpha</taxon>
        <taxon>Oxyuroidea</taxon>
        <taxon>Oxyuridae</taxon>
        <taxon>Enterobius</taxon>
    </lineage>
</organism>
<dbReference type="GO" id="GO:0005886">
    <property type="term" value="C:plasma membrane"/>
    <property type="evidence" value="ECO:0007669"/>
    <property type="project" value="TreeGrafter"/>
</dbReference>
<dbReference type="Pfam" id="PF03381">
    <property type="entry name" value="CDC50"/>
    <property type="match status" value="1"/>
</dbReference>
<evidence type="ECO:0000256" key="5">
    <source>
        <dbReference type="ARBA" id="ARBA00023136"/>
    </source>
</evidence>
<feature type="transmembrane region" description="Helical" evidence="7">
    <location>
        <begin position="45"/>
        <end position="67"/>
    </location>
</feature>
<dbReference type="Proteomes" id="UP000274131">
    <property type="component" value="Unassembled WGS sequence"/>
</dbReference>
<keyword evidence="9" id="KW-1185">Reference proteome</keyword>
<evidence type="ECO:0000313" key="9">
    <source>
        <dbReference type="Proteomes" id="UP000274131"/>
    </source>
</evidence>
<dbReference type="InterPro" id="IPR005045">
    <property type="entry name" value="CDC50/LEM3_fam"/>
</dbReference>
<evidence type="ECO:0000256" key="1">
    <source>
        <dbReference type="ARBA" id="ARBA00004141"/>
    </source>
</evidence>
<dbReference type="STRING" id="51028.A0A0N4V248"/>
<reference evidence="10" key="1">
    <citation type="submission" date="2017-02" db="UniProtKB">
        <authorList>
            <consortium name="WormBaseParasite"/>
        </authorList>
    </citation>
    <scope>IDENTIFICATION</scope>
</reference>
<reference evidence="8 9" key="2">
    <citation type="submission" date="2018-10" db="EMBL/GenBank/DDBJ databases">
        <authorList>
            <consortium name="Pathogen Informatics"/>
        </authorList>
    </citation>
    <scope>NUCLEOTIDE SEQUENCE [LARGE SCALE GENOMIC DNA]</scope>
</reference>
<dbReference type="EMBL" id="UXUI01007679">
    <property type="protein sequence ID" value="VDD88624.1"/>
    <property type="molecule type" value="Genomic_DNA"/>
</dbReference>
<evidence type="ECO:0000256" key="6">
    <source>
        <dbReference type="PIRNR" id="PIRNR015840"/>
    </source>
</evidence>
<dbReference type="AlphaFoldDB" id="A0A0N4V248"/>
<evidence type="ECO:0000256" key="3">
    <source>
        <dbReference type="ARBA" id="ARBA00022692"/>
    </source>
</evidence>
<dbReference type="WBParaSite" id="EVEC_0000405901-mRNA-1">
    <property type="protein sequence ID" value="EVEC_0000405901-mRNA-1"/>
    <property type="gene ID" value="EVEC_0000405901"/>
</dbReference>
<evidence type="ECO:0000313" key="8">
    <source>
        <dbReference type="EMBL" id="VDD88624.1"/>
    </source>
</evidence>
<protein>
    <submittedName>
        <fullName evidence="10">Cell cycle control protein 50A</fullName>
    </submittedName>
</protein>
<comment type="subcellular location">
    <subcellularLocation>
        <location evidence="1">Membrane</location>
        <topology evidence="1">Multi-pass membrane protein</topology>
    </subcellularLocation>
</comment>
<comment type="similarity">
    <text evidence="2 6">Belongs to the CDC50/LEM3 family.</text>
</comment>
<gene>
    <name evidence="8" type="ORF">EVEC_LOCUS3767</name>
</gene>
<evidence type="ECO:0000313" key="10">
    <source>
        <dbReference type="WBParaSite" id="EVEC_0000405901-mRNA-1"/>
    </source>
</evidence>
<keyword evidence="4 7" id="KW-1133">Transmembrane helix</keyword>
<dbReference type="GO" id="GO:0005794">
    <property type="term" value="C:Golgi apparatus"/>
    <property type="evidence" value="ECO:0007669"/>
    <property type="project" value="TreeGrafter"/>
</dbReference>
<evidence type="ECO:0000256" key="4">
    <source>
        <dbReference type="ARBA" id="ARBA00022989"/>
    </source>
</evidence>
<accession>A0A0N4V248</accession>
<proteinExistence type="inferred from homology"/>
<keyword evidence="3 7" id="KW-0812">Transmembrane</keyword>
<evidence type="ECO:0000256" key="2">
    <source>
        <dbReference type="ARBA" id="ARBA00009457"/>
    </source>
</evidence>
<dbReference type="PIRSF" id="PIRSF015840">
    <property type="entry name" value="DUF284_TM_euk"/>
    <property type="match status" value="1"/>
</dbReference>
<evidence type="ECO:0000256" key="7">
    <source>
        <dbReference type="SAM" id="Phobius"/>
    </source>
</evidence>
<keyword evidence="5 6" id="KW-0472">Membrane</keyword>
<dbReference type="GO" id="GO:0005783">
    <property type="term" value="C:endoplasmic reticulum"/>
    <property type="evidence" value="ECO:0007669"/>
    <property type="project" value="TreeGrafter"/>
</dbReference>
<dbReference type="OrthoDB" id="340608at2759"/>
<dbReference type="PANTHER" id="PTHR10926:SF0">
    <property type="entry name" value="CDC50, ISOFORM A"/>
    <property type="match status" value="1"/>
</dbReference>
<name>A0A0N4V248_ENTVE</name>